<name>A0ABX0DMM6_9ACTN</name>
<evidence type="ECO:0000313" key="1">
    <source>
        <dbReference type="EMBL" id="NGO43136.1"/>
    </source>
</evidence>
<protein>
    <submittedName>
        <fullName evidence="1">Uncharacterized protein</fullName>
    </submittedName>
</protein>
<gene>
    <name evidence="1" type="ORF">G6048_13485</name>
</gene>
<dbReference type="Proteomes" id="UP001518140">
    <property type="component" value="Unassembled WGS sequence"/>
</dbReference>
<proteinExistence type="predicted"/>
<accession>A0ABX0DMM6</accession>
<dbReference type="EMBL" id="JAAKZX010000033">
    <property type="protein sequence ID" value="NGO43136.1"/>
    <property type="molecule type" value="Genomic_DNA"/>
</dbReference>
<dbReference type="RefSeq" id="WP_165339716.1">
    <property type="nucleotide sequence ID" value="NZ_JAAKZX010000033.1"/>
</dbReference>
<keyword evidence="2" id="KW-1185">Reference proteome</keyword>
<reference evidence="1 2" key="1">
    <citation type="submission" date="2020-02" db="EMBL/GenBank/DDBJ databases">
        <title>Whole-genome analyses of novel actinobacteria.</title>
        <authorList>
            <person name="Sahin N."/>
            <person name="Tokatli A."/>
        </authorList>
    </citation>
    <scope>NUCLEOTIDE SEQUENCE [LARGE SCALE GENOMIC DNA]</scope>
    <source>
        <strain evidence="1 2">YC419</strain>
    </source>
</reference>
<organism evidence="1 2">
    <name type="scientific">Streptomyces ureilyticus</name>
    <dbReference type="NCBI Taxonomy" id="1775131"/>
    <lineage>
        <taxon>Bacteria</taxon>
        <taxon>Bacillati</taxon>
        <taxon>Actinomycetota</taxon>
        <taxon>Actinomycetes</taxon>
        <taxon>Kitasatosporales</taxon>
        <taxon>Streptomycetaceae</taxon>
        <taxon>Streptomyces</taxon>
    </lineage>
</organism>
<sequence>MTSHGMTSRGMTSCLFLDLSKHSTSLGWVRYQRCVCGRLRVLLAGDVLKDGPAPPCGPWPEESVTALVRAAGGGEPAC</sequence>
<comment type="caution">
    <text evidence="1">The sequence shown here is derived from an EMBL/GenBank/DDBJ whole genome shotgun (WGS) entry which is preliminary data.</text>
</comment>
<evidence type="ECO:0000313" key="2">
    <source>
        <dbReference type="Proteomes" id="UP001518140"/>
    </source>
</evidence>